<sequence>MGWKYILGYMLSIRKFAEKIYLRINSKISMGHSTPNQPLLTLTPFDLAESLPSFSTLSKTSLIIFSNFFTQPKKSSEFFKKTAFLFLNCHNFFKNWLIRTFFFSKFLLLNVLFEKKYKKIIQSYLHRYFKNFKKKLRIF</sequence>
<protein>
    <submittedName>
        <fullName evidence="2">Uncharacterized protein</fullName>
    </submittedName>
</protein>
<dbReference type="RefSeq" id="YP_184903.1">
    <property type="nucleotide sequence ID" value="NC_006660.1"/>
</dbReference>
<evidence type="ECO:0000256" key="1">
    <source>
        <dbReference type="SAM" id="Phobius"/>
    </source>
</evidence>
<gene>
    <name evidence="2" type="ORF">CcBV_33.5</name>
</gene>
<dbReference type="GeneID" id="3238838"/>
<proteinExistence type="predicted"/>
<accession>Q5ZNT2</accession>
<evidence type="ECO:0000313" key="3">
    <source>
        <dbReference type="Proteomes" id="UP000203537"/>
    </source>
</evidence>
<dbReference type="EMBL" id="AJ632331">
    <property type="protein sequence ID" value="CAG18169.1"/>
    <property type="molecule type" value="Genomic_DNA"/>
</dbReference>
<feature type="transmembrane region" description="Helical" evidence="1">
    <location>
        <begin position="96"/>
        <end position="113"/>
    </location>
</feature>
<evidence type="ECO:0000313" key="2">
    <source>
        <dbReference type="EMBL" id="CAG18169.1"/>
    </source>
</evidence>
<keyword evidence="1" id="KW-0812">Transmembrane</keyword>
<dbReference type="KEGG" id="vg:3238838"/>
<keyword evidence="1" id="KW-1133">Transmembrane helix</keyword>
<organism evidence="2 3">
    <name type="scientific">Bracoviriform congregatae</name>
    <dbReference type="NCBI Taxonomy" id="39640"/>
    <lineage>
        <taxon>Viruses</taxon>
        <taxon>Viruses incertae sedis</taxon>
        <taxon>Polydnaviriformidae</taxon>
        <taxon>Bracoviriform</taxon>
    </lineage>
</organism>
<name>Q5ZNT2_9VIRU</name>
<keyword evidence="1" id="KW-0472">Membrane</keyword>
<reference evidence="2 3" key="1">
    <citation type="journal article" date="2004" name="Science">
        <title>Genome sequence of a polydnavirus: insights into symbiotic virus evolution.</title>
        <authorList>
            <person name="Espagne E."/>
            <person name="Dupuy C."/>
            <person name="Huguet E."/>
            <person name="Cattolico L."/>
            <person name="Provost B."/>
            <person name="Martins N."/>
            <person name="Poirie M."/>
            <person name="Periquet G."/>
            <person name="Drezen J.M."/>
        </authorList>
    </citation>
    <scope>NUCLEOTIDE SEQUENCE [LARGE SCALE GENOMIC DNA]</scope>
</reference>
<dbReference type="Proteomes" id="UP000203537">
    <property type="component" value="Genome"/>
</dbReference>